<gene>
    <name evidence="2" type="ORF">LJ725_07805</name>
</gene>
<dbReference type="PROSITE" id="PS50125">
    <property type="entry name" value="GUANYLATE_CYCLASE_2"/>
    <property type="match status" value="1"/>
</dbReference>
<accession>A0ABS8KS16</accession>
<evidence type="ECO:0000313" key="2">
    <source>
        <dbReference type="EMBL" id="MCC8428863.1"/>
    </source>
</evidence>
<comment type="caution">
    <text evidence="2">The sequence shown here is derived from an EMBL/GenBank/DDBJ whole genome shotgun (WGS) entry which is preliminary data.</text>
</comment>
<dbReference type="SMART" id="SM00044">
    <property type="entry name" value="CYCc"/>
    <property type="match status" value="1"/>
</dbReference>
<dbReference type="PANTHER" id="PTHR43081">
    <property type="entry name" value="ADENYLATE CYCLASE, TERMINAL-DIFFERENTIATION SPECIFIC-RELATED"/>
    <property type="match status" value="1"/>
</dbReference>
<name>A0ABS8KS16_9HYPH</name>
<dbReference type="InterPro" id="IPR050697">
    <property type="entry name" value="Adenylyl/Guanylyl_Cyclase_3/4"/>
</dbReference>
<dbReference type="PANTHER" id="PTHR43081:SF11">
    <property type="entry name" value="BLR2264 PROTEIN"/>
    <property type="match status" value="1"/>
</dbReference>
<dbReference type="InterPro" id="IPR029787">
    <property type="entry name" value="Nucleotide_cyclase"/>
</dbReference>
<evidence type="ECO:0000259" key="1">
    <source>
        <dbReference type="PROSITE" id="PS50125"/>
    </source>
</evidence>
<evidence type="ECO:0000313" key="3">
    <source>
        <dbReference type="Proteomes" id="UP001198862"/>
    </source>
</evidence>
<keyword evidence="3" id="KW-1185">Reference proteome</keyword>
<dbReference type="Pfam" id="PF00211">
    <property type="entry name" value="Guanylate_cyc"/>
    <property type="match status" value="1"/>
</dbReference>
<organism evidence="2 3">
    <name type="scientific">Reyranella aquatilis</name>
    <dbReference type="NCBI Taxonomy" id="2035356"/>
    <lineage>
        <taxon>Bacteria</taxon>
        <taxon>Pseudomonadati</taxon>
        <taxon>Pseudomonadota</taxon>
        <taxon>Alphaproteobacteria</taxon>
        <taxon>Hyphomicrobiales</taxon>
        <taxon>Reyranellaceae</taxon>
        <taxon>Reyranella</taxon>
    </lineage>
</organism>
<dbReference type="Gene3D" id="3.30.70.1230">
    <property type="entry name" value="Nucleotide cyclase"/>
    <property type="match status" value="1"/>
</dbReference>
<dbReference type="SUPFAM" id="SSF55073">
    <property type="entry name" value="Nucleotide cyclase"/>
    <property type="match status" value="1"/>
</dbReference>
<protein>
    <submittedName>
        <fullName evidence="2">Adenylate/guanylate cyclase domain-containing protein</fullName>
    </submittedName>
</protein>
<reference evidence="2 3" key="1">
    <citation type="submission" date="2021-11" db="EMBL/GenBank/DDBJ databases">
        <authorList>
            <person name="Lee D.-H."/>
            <person name="Kim S.-B."/>
        </authorList>
    </citation>
    <scope>NUCLEOTIDE SEQUENCE [LARGE SCALE GENOMIC DNA]</scope>
    <source>
        <strain evidence="2 3">KCTC 52223</strain>
    </source>
</reference>
<dbReference type="RefSeq" id="WP_230550068.1">
    <property type="nucleotide sequence ID" value="NZ_JAJISD010000002.1"/>
</dbReference>
<dbReference type="CDD" id="cd07302">
    <property type="entry name" value="CHD"/>
    <property type="match status" value="1"/>
</dbReference>
<dbReference type="EMBL" id="JAJISD010000002">
    <property type="protein sequence ID" value="MCC8428863.1"/>
    <property type="molecule type" value="Genomic_DNA"/>
</dbReference>
<sequence>MTAIAMAGWLAQAGLRNMSLEELVDGFGRRLNEAGLRIERMFVGMNTLHPMVRARSLIWTSGEGVARHFEFAHADIDSAQIQQSPFAAMLRDGIAELRQPLDAADVLPGIPVFDELRGEGMTEWMGWVQPFGELTPQVGSSSEADHAERLWLAVSAATDRPGGFSDEDLALLREVMPVFALAVKATSMRGIGHGLLAAYLGNDPASRVLSGTVLRGEVQSVEAVVFFTDLRGFTALADTMPGRDLIVLLDDYFSCMVQPVTAHGGEVLKFMGDGMLAAFAVIGGERAGGCAEALAAAQEVLARVEALNVERRKAGQPATSLDISLHIGRVLYGNVGSDTRLDFTVIGPAVNEASRIEALCQPLDQALLISQAFAEVATASRDRLVCLGRHRLRGVREDTELFGLSVSNGVSRDQRP</sequence>
<proteinExistence type="predicted"/>
<dbReference type="InterPro" id="IPR001054">
    <property type="entry name" value="A/G_cyclase"/>
</dbReference>
<dbReference type="Proteomes" id="UP001198862">
    <property type="component" value="Unassembled WGS sequence"/>
</dbReference>
<feature type="domain" description="Guanylate cyclase" evidence="1">
    <location>
        <begin position="224"/>
        <end position="357"/>
    </location>
</feature>